<evidence type="ECO:0000313" key="4">
    <source>
        <dbReference type="EMBL" id="UTO15682.1"/>
    </source>
</evidence>
<name>A0ABY5EN06_9PSED</name>
<feature type="region of interest" description="Disordered" evidence="2">
    <location>
        <begin position="122"/>
        <end position="144"/>
    </location>
</feature>
<evidence type="ECO:0000259" key="3">
    <source>
        <dbReference type="PROSITE" id="PS51898"/>
    </source>
</evidence>
<dbReference type="RefSeq" id="WP_054614007.1">
    <property type="nucleotide sequence ID" value="NZ_CP101125.1"/>
</dbReference>
<dbReference type="SUPFAM" id="SSF56349">
    <property type="entry name" value="DNA breaking-rejoining enzymes"/>
    <property type="match status" value="1"/>
</dbReference>
<keyword evidence="1" id="KW-0233">DNA recombination</keyword>
<dbReference type="EMBL" id="CP101125">
    <property type="protein sequence ID" value="UTO15682.1"/>
    <property type="molecule type" value="Genomic_DNA"/>
</dbReference>
<keyword evidence="5" id="KW-1185">Reference proteome</keyword>
<evidence type="ECO:0000313" key="5">
    <source>
        <dbReference type="Proteomes" id="UP001059607"/>
    </source>
</evidence>
<organism evidence="4 5">
    <name type="scientific">Pseudomonas nunensis</name>
    <dbReference type="NCBI Taxonomy" id="2961896"/>
    <lineage>
        <taxon>Bacteria</taxon>
        <taxon>Pseudomonadati</taxon>
        <taxon>Pseudomonadota</taxon>
        <taxon>Gammaproteobacteria</taxon>
        <taxon>Pseudomonadales</taxon>
        <taxon>Pseudomonadaceae</taxon>
        <taxon>Pseudomonas</taxon>
    </lineage>
</organism>
<dbReference type="InterPro" id="IPR002104">
    <property type="entry name" value="Integrase_catalytic"/>
</dbReference>
<evidence type="ECO:0000256" key="1">
    <source>
        <dbReference type="ARBA" id="ARBA00023172"/>
    </source>
</evidence>
<feature type="domain" description="Tyr recombinase" evidence="3">
    <location>
        <begin position="166"/>
        <end position="348"/>
    </location>
</feature>
<dbReference type="PROSITE" id="PS51898">
    <property type="entry name" value="TYR_RECOMBINASE"/>
    <property type="match status" value="1"/>
</dbReference>
<dbReference type="Pfam" id="PF00589">
    <property type="entry name" value="Phage_integrase"/>
    <property type="match status" value="1"/>
</dbReference>
<accession>A0ABY5EN06</accession>
<dbReference type="Gene3D" id="1.10.443.10">
    <property type="entry name" value="Intergrase catalytic core"/>
    <property type="match status" value="1"/>
</dbReference>
<reference evidence="4" key="1">
    <citation type="submission" date="2022-07" db="EMBL/GenBank/DDBJ databases">
        <title>Pseudomonas nunamit sp. nov. an antifungal species isolated from Greenland.</title>
        <authorList>
            <person name="Ntana F."/>
            <person name="Hennessy R.C."/>
            <person name="Zervas A."/>
            <person name="Stougaard P."/>
        </authorList>
    </citation>
    <scope>NUCLEOTIDE SEQUENCE</scope>
    <source>
        <strain evidence="4">In5</strain>
    </source>
</reference>
<evidence type="ECO:0000256" key="2">
    <source>
        <dbReference type="SAM" id="MobiDB-lite"/>
    </source>
</evidence>
<feature type="compositionally biased region" description="Basic residues" evidence="2">
    <location>
        <begin position="127"/>
        <end position="138"/>
    </location>
</feature>
<dbReference type="InterPro" id="IPR011010">
    <property type="entry name" value="DNA_brk_join_enz"/>
</dbReference>
<gene>
    <name evidence="4" type="ORF">NK667_04770</name>
</gene>
<dbReference type="Proteomes" id="UP001059607">
    <property type="component" value="Chromosome"/>
</dbReference>
<sequence length="348" mass="39209">MRFPIYTFDLTPKRRFKRIANVLRHHWPIANDISLMTAQEILARGLGYRDFHDVSQSSKNCSPDAPVPTLPEVRDNVSTSIFQFLKSSNVVGIDDSDIERLVMLLPLHELLAFHSLRQGQTADVGKTHNHGSKVRSRQKSTEAARGVIHEASDSSGTVPSSSASLVLSKKLLSEHELDAIAEVVHRKAIIRDRVLFSVLLSGIRQSELHQLRVENVIHTHDKVMLDLPFTKSRTIWKRRILITTDGLLVRRYIEKSALSHGDYLFPSGKTSAYPMTSFELNRILRSWLLEAQIDPTGMSVHALRLSVIARFIRAIAESKQSTVANLTGHISPEMLRYYGSLLNLKPKA</sequence>
<protein>
    <submittedName>
        <fullName evidence="4">Site-specific integrase</fullName>
    </submittedName>
</protein>
<proteinExistence type="predicted"/>
<dbReference type="InterPro" id="IPR013762">
    <property type="entry name" value="Integrase-like_cat_sf"/>
</dbReference>